<dbReference type="Pfam" id="PF05193">
    <property type="entry name" value="Peptidase_M16_C"/>
    <property type="match status" value="1"/>
</dbReference>
<dbReference type="InterPro" id="IPR007863">
    <property type="entry name" value="Peptidase_M16_C"/>
</dbReference>
<evidence type="ECO:0000259" key="3">
    <source>
        <dbReference type="Pfam" id="PF05193"/>
    </source>
</evidence>
<dbReference type="GO" id="GO:0046872">
    <property type="term" value="F:metal ion binding"/>
    <property type="evidence" value="ECO:0007669"/>
    <property type="project" value="InterPro"/>
</dbReference>
<feature type="domain" description="Peptidase M16 N-terminal" evidence="2">
    <location>
        <begin position="24"/>
        <end position="157"/>
    </location>
</feature>
<evidence type="ECO:0000313" key="4">
    <source>
        <dbReference type="EMBL" id="MPM02076.1"/>
    </source>
</evidence>
<gene>
    <name evidence="4" type="ORF">SDC9_48321</name>
</gene>
<dbReference type="EC" id="3.4.24.-" evidence="4"/>
<evidence type="ECO:0000256" key="1">
    <source>
        <dbReference type="ARBA" id="ARBA00007261"/>
    </source>
</evidence>
<dbReference type="InterPro" id="IPR011249">
    <property type="entry name" value="Metalloenz_LuxS/M16"/>
</dbReference>
<dbReference type="InterPro" id="IPR011765">
    <property type="entry name" value="Pept_M16_N"/>
</dbReference>
<dbReference type="Gene3D" id="3.30.830.10">
    <property type="entry name" value="Metalloenzyme, LuxS/M16 peptidase-like"/>
    <property type="match status" value="2"/>
</dbReference>
<dbReference type="GO" id="GO:0006508">
    <property type="term" value="P:proteolysis"/>
    <property type="evidence" value="ECO:0007669"/>
    <property type="project" value="UniProtKB-KW"/>
</dbReference>
<dbReference type="InterPro" id="IPR050361">
    <property type="entry name" value="MPP/UQCRC_Complex"/>
</dbReference>
<name>A0A644WDZ4_9ZZZZ</name>
<keyword evidence="4" id="KW-0378">Hydrolase</keyword>
<evidence type="ECO:0000259" key="2">
    <source>
        <dbReference type="Pfam" id="PF00675"/>
    </source>
</evidence>
<proteinExistence type="inferred from homology"/>
<dbReference type="Pfam" id="PF00675">
    <property type="entry name" value="Peptidase_M16"/>
    <property type="match status" value="1"/>
</dbReference>
<organism evidence="4">
    <name type="scientific">bioreactor metagenome</name>
    <dbReference type="NCBI Taxonomy" id="1076179"/>
    <lineage>
        <taxon>unclassified sequences</taxon>
        <taxon>metagenomes</taxon>
        <taxon>ecological metagenomes</taxon>
    </lineage>
</organism>
<keyword evidence="4" id="KW-0645">Protease</keyword>
<reference evidence="4" key="1">
    <citation type="submission" date="2019-08" db="EMBL/GenBank/DDBJ databases">
        <authorList>
            <person name="Kucharzyk K."/>
            <person name="Murdoch R.W."/>
            <person name="Higgins S."/>
            <person name="Loffler F."/>
        </authorList>
    </citation>
    <scope>NUCLEOTIDE SEQUENCE</scope>
</reference>
<feature type="domain" description="Peptidase M16 C-terminal" evidence="3">
    <location>
        <begin position="165"/>
        <end position="337"/>
    </location>
</feature>
<sequence length="405" mass="46917">MAELQILKTGLPLITIHRDQKIGHMVIHFNRGSSSDPETLHGAVHLLEHMLFKGTKTRNYFDLICGIEHLGADVNAFTTKENMVIHVSYPDEYFEEICVILSDIVDNSVFDEKELKKEKQVIVDEIKSYRDTPEEFIYDEWEKLMLAGNGLRHPILGSAASVNRITLNDLKKTYRTVCSDYQIAVASKRSRDQIKRIVSKYFRSEVKNKRVVNASKLIREERPKRKTLHDDVSQTHIILGRPGPHFTHESQLPVNLLSSFLGGNAMSSVLNMELREKRGISYTIETALQSYRDKGLFFVYFTCDKQRSAKALQVIAGIFEHYRNEGLSKEEFDTLIRMTRSQYTMFFEPALNETMYHAKFYQYFGQIAQIPDLMRELGKLKRETVNKAAEKILDFEKFSRISIEK</sequence>
<dbReference type="PANTHER" id="PTHR11851:SF49">
    <property type="entry name" value="MITOCHONDRIAL-PROCESSING PEPTIDASE SUBUNIT ALPHA"/>
    <property type="match status" value="1"/>
</dbReference>
<dbReference type="GO" id="GO:0008233">
    <property type="term" value="F:peptidase activity"/>
    <property type="evidence" value="ECO:0007669"/>
    <property type="project" value="UniProtKB-KW"/>
</dbReference>
<dbReference type="AlphaFoldDB" id="A0A644WDZ4"/>
<dbReference type="SUPFAM" id="SSF63411">
    <property type="entry name" value="LuxS/MPP-like metallohydrolase"/>
    <property type="match status" value="2"/>
</dbReference>
<dbReference type="PANTHER" id="PTHR11851">
    <property type="entry name" value="METALLOPROTEASE"/>
    <property type="match status" value="1"/>
</dbReference>
<comment type="similarity">
    <text evidence="1">Belongs to the peptidase M16 family.</text>
</comment>
<comment type="caution">
    <text evidence="4">The sequence shown here is derived from an EMBL/GenBank/DDBJ whole genome shotgun (WGS) entry which is preliminary data.</text>
</comment>
<accession>A0A644WDZ4</accession>
<protein>
    <submittedName>
        <fullName evidence="4">Putative zinc protease</fullName>
        <ecNumber evidence="4">3.4.24.-</ecNumber>
    </submittedName>
</protein>
<dbReference type="EMBL" id="VSSQ01000843">
    <property type="protein sequence ID" value="MPM02076.1"/>
    <property type="molecule type" value="Genomic_DNA"/>
</dbReference>